<gene>
    <name evidence="1" type="ORF">CLOSYM_03573</name>
</gene>
<dbReference type="Proteomes" id="UP000016491">
    <property type="component" value="Unassembled WGS sequence"/>
</dbReference>
<organism evidence="1 2">
    <name type="scientific">[Clostridium] symbiosum ATCC 14940</name>
    <dbReference type="NCBI Taxonomy" id="411472"/>
    <lineage>
        <taxon>Bacteria</taxon>
        <taxon>Bacillati</taxon>
        <taxon>Bacillota</taxon>
        <taxon>Clostridia</taxon>
        <taxon>Lachnospirales</taxon>
        <taxon>Lachnospiraceae</taxon>
        <taxon>Otoolea</taxon>
    </lineage>
</organism>
<proteinExistence type="predicted"/>
<accession>A0ABC9TU60</accession>
<sequence>MNGMVADQNDVVWVQVIGTALYDIIHISAEKNQDFIKVMVMIGDIAGETG</sequence>
<dbReference type="EMBL" id="AWSU01000278">
    <property type="protein sequence ID" value="ERI74874.1"/>
    <property type="molecule type" value="Genomic_DNA"/>
</dbReference>
<evidence type="ECO:0000313" key="2">
    <source>
        <dbReference type="Proteomes" id="UP000016491"/>
    </source>
</evidence>
<dbReference type="AlphaFoldDB" id="A0ABC9TU60"/>
<protein>
    <submittedName>
        <fullName evidence="1">Uncharacterized protein</fullName>
    </submittedName>
</protein>
<name>A0ABC9TU60_CLOSY</name>
<comment type="caution">
    <text evidence="1">The sequence shown here is derived from an EMBL/GenBank/DDBJ whole genome shotgun (WGS) entry which is preliminary data.</text>
</comment>
<reference evidence="1 2" key="1">
    <citation type="submission" date="2013-07" db="EMBL/GenBank/DDBJ databases">
        <authorList>
            <person name="Weinstock G."/>
            <person name="Sodergren E."/>
            <person name="Wylie T."/>
            <person name="Fulton L."/>
            <person name="Fulton R."/>
            <person name="Fronick C."/>
            <person name="O'Laughlin M."/>
            <person name="Godfrey J."/>
            <person name="Miner T."/>
            <person name="Herter B."/>
            <person name="Appelbaum E."/>
            <person name="Cordes M."/>
            <person name="Lek S."/>
            <person name="Wollam A."/>
            <person name="Pepin K.H."/>
            <person name="Palsikar V.B."/>
            <person name="Mitreva M."/>
            <person name="Wilson R.K."/>
        </authorList>
    </citation>
    <scope>NUCLEOTIDE SEQUENCE [LARGE SCALE GENOMIC DNA]</scope>
    <source>
        <strain evidence="1 2">ATCC 14940</strain>
    </source>
</reference>
<evidence type="ECO:0000313" key="1">
    <source>
        <dbReference type="EMBL" id="ERI74874.1"/>
    </source>
</evidence>